<name>A0A2S3R8G4_VIBVL</name>
<organism evidence="1 2">
    <name type="scientific">Vibrio vulnificus</name>
    <dbReference type="NCBI Taxonomy" id="672"/>
    <lineage>
        <taxon>Bacteria</taxon>
        <taxon>Pseudomonadati</taxon>
        <taxon>Pseudomonadota</taxon>
        <taxon>Gammaproteobacteria</taxon>
        <taxon>Vibrionales</taxon>
        <taxon>Vibrionaceae</taxon>
        <taxon>Vibrio</taxon>
    </lineage>
</organism>
<protein>
    <submittedName>
        <fullName evidence="1">Uncharacterized protein</fullName>
    </submittedName>
</protein>
<dbReference type="Proteomes" id="UP000237466">
    <property type="component" value="Unassembled WGS sequence"/>
</dbReference>
<accession>A0A2S3R8G4</accession>
<comment type="caution">
    <text evidence="1">The sequence shown here is derived from an EMBL/GenBank/DDBJ whole genome shotgun (WGS) entry which is preliminary data.</text>
</comment>
<dbReference type="AlphaFoldDB" id="A0A2S3R8G4"/>
<reference evidence="1 2" key="1">
    <citation type="journal article" date="2018" name="Front. Microbiol.">
        <title>Phylogeny of Vibrio vulnificus from the Analysis of the Core-Genome: Implications for Intra-Species Taxonomy.</title>
        <authorList>
            <person name="Roig F.J."/>
            <person name="Gonzalez-Candelas F."/>
            <person name="Sanjuan E."/>
            <person name="Fouz B."/>
            <person name="Feil E.J."/>
            <person name="Llorens C."/>
            <person name="Baker-Austin C."/>
            <person name="Oliver J.D."/>
            <person name="Danin-Poleg Y."/>
            <person name="Gibas C.J."/>
            <person name="Kashi Y."/>
            <person name="Gulig P.A."/>
            <person name="Morrison S.S."/>
            <person name="Amaro C."/>
        </authorList>
    </citation>
    <scope>NUCLEOTIDE SEQUENCE [LARGE SCALE GENOMIC DNA]</scope>
    <source>
        <strain evidence="1 2">CECT4608</strain>
    </source>
</reference>
<dbReference type="RefSeq" id="WP_103199665.1">
    <property type="nucleotide sequence ID" value="NZ_PDGH01000020.1"/>
</dbReference>
<evidence type="ECO:0000313" key="1">
    <source>
        <dbReference type="EMBL" id="POB49966.1"/>
    </source>
</evidence>
<evidence type="ECO:0000313" key="2">
    <source>
        <dbReference type="Proteomes" id="UP000237466"/>
    </source>
</evidence>
<dbReference type="EMBL" id="PDGH01000020">
    <property type="protein sequence ID" value="POB49966.1"/>
    <property type="molecule type" value="Genomic_DNA"/>
</dbReference>
<gene>
    <name evidence="1" type="ORF">CRN52_01415</name>
</gene>
<proteinExistence type="predicted"/>
<sequence>MSKFDKNTIYAVKCILLGARIHDASALCDKTDQAMRLALFKFCQSANPTVFEDISIEAAHQGYATIPAQMLREKSLEFLGDIDNTFVSEFLTDKVDELSDVRSYFLKCLENANKRLSIWRARHDSWEGFRKLTEESSY</sequence>